<keyword evidence="2" id="KW-1185">Reference proteome</keyword>
<dbReference type="AlphaFoldDB" id="A0AAV4TK03"/>
<evidence type="ECO:0000313" key="1">
    <source>
        <dbReference type="EMBL" id="GIY46680.1"/>
    </source>
</evidence>
<evidence type="ECO:0000313" key="2">
    <source>
        <dbReference type="Proteomes" id="UP001054837"/>
    </source>
</evidence>
<dbReference type="Proteomes" id="UP001054837">
    <property type="component" value="Unassembled WGS sequence"/>
</dbReference>
<accession>A0AAV4TK03</accession>
<proteinExistence type="predicted"/>
<protein>
    <submittedName>
        <fullName evidence="1">Uncharacterized protein</fullName>
    </submittedName>
</protein>
<organism evidence="1 2">
    <name type="scientific">Caerostris darwini</name>
    <dbReference type="NCBI Taxonomy" id="1538125"/>
    <lineage>
        <taxon>Eukaryota</taxon>
        <taxon>Metazoa</taxon>
        <taxon>Ecdysozoa</taxon>
        <taxon>Arthropoda</taxon>
        <taxon>Chelicerata</taxon>
        <taxon>Arachnida</taxon>
        <taxon>Araneae</taxon>
        <taxon>Araneomorphae</taxon>
        <taxon>Entelegynae</taxon>
        <taxon>Araneoidea</taxon>
        <taxon>Araneidae</taxon>
        <taxon>Caerostris</taxon>
    </lineage>
</organism>
<gene>
    <name evidence="1" type="ORF">CDAR_456731</name>
</gene>
<comment type="caution">
    <text evidence="1">The sequence shown here is derived from an EMBL/GenBank/DDBJ whole genome shotgun (WGS) entry which is preliminary data.</text>
</comment>
<dbReference type="EMBL" id="BPLQ01009807">
    <property type="protein sequence ID" value="GIY46680.1"/>
    <property type="molecule type" value="Genomic_DNA"/>
</dbReference>
<name>A0AAV4TK03_9ARAC</name>
<sequence>MGHYPKRRKKNEQCEQEMERTTNNLVYRCEGQDIWKVNTGSNGKRDGSRLWNDRYGTGHVHLHKCDT</sequence>
<reference evidence="1 2" key="1">
    <citation type="submission" date="2021-06" db="EMBL/GenBank/DDBJ databases">
        <title>Caerostris darwini draft genome.</title>
        <authorList>
            <person name="Kono N."/>
            <person name="Arakawa K."/>
        </authorList>
    </citation>
    <scope>NUCLEOTIDE SEQUENCE [LARGE SCALE GENOMIC DNA]</scope>
</reference>